<dbReference type="Proteomes" id="UP000297245">
    <property type="component" value="Unassembled WGS sequence"/>
</dbReference>
<dbReference type="EMBL" id="ML179209">
    <property type="protein sequence ID" value="THU95058.1"/>
    <property type="molecule type" value="Genomic_DNA"/>
</dbReference>
<keyword evidence="2" id="KW-1185">Reference proteome</keyword>
<reference evidence="1 2" key="1">
    <citation type="journal article" date="2019" name="Nat. Ecol. Evol.">
        <title>Megaphylogeny resolves global patterns of mushroom evolution.</title>
        <authorList>
            <person name="Varga T."/>
            <person name="Krizsan K."/>
            <person name="Foldi C."/>
            <person name="Dima B."/>
            <person name="Sanchez-Garcia M."/>
            <person name="Sanchez-Ramirez S."/>
            <person name="Szollosi G.J."/>
            <person name="Szarkandi J.G."/>
            <person name="Papp V."/>
            <person name="Albert L."/>
            <person name="Andreopoulos W."/>
            <person name="Angelini C."/>
            <person name="Antonin V."/>
            <person name="Barry K.W."/>
            <person name="Bougher N.L."/>
            <person name="Buchanan P."/>
            <person name="Buyck B."/>
            <person name="Bense V."/>
            <person name="Catcheside P."/>
            <person name="Chovatia M."/>
            <person name="Cooper J."/>
            <person name="Damon W."/>
            <person name="Desjardin D."/>
            <person name="Finy P."/>
            <person name="Geml J."/>
            <person name="Haridas S."/>
            <person name="Hughes K."/>
            <person name="Justo A."/>
            <person name="Karasinski D."/>
            <person name="Kautmanova I."/>
            <person name="Kiss B."/>
            <person name="Kocsube S."/>
            <person name="Kotiranta H."/>
            <person name="LaButti K.M."/>
            <person name="Lechner B.E."/>
            <person name="Liimatainen K."/>
            <person name="Lipzen A."/>
            <person name="Lukacs Z."/>
            <person name="Mihaltcheva S."/>
            <person name="Morgado L.N."/>
            <person name="Niskanen T."/>
            <person name="Noordeloos M.E."/>
            <person name="Ohm R.A."/>
            <person name="Ortiz-Santana B."/>
            <person name="Ovrebo C."/>
            <person name="Racz N."/>
            <person name="Riley R."/>
            <person name="Savchenko A."/>
            <person name="Shiryaev A."/>
            <person name="Soop K."/>
            <person name="Spirin V."/>
            <person name="Szebenyi C."/>
            <person name="Tomsovsky M."/>
            <person name="Tulloss R.E."/>
            <person name="Uehling J."/>
            <person name="Grigoriev I.V."/>
            <person name="Vagvolgyi C."/>
            <person name="Papp T."/>
            <person name="Martin F.M."/>
            <person name="Miettinen O."/>
            <person name="Hibbett D.S."/>
            <person name="Nagy L.G."/>
        </authorList>
    </citation>
    <scope>NUCLEOTIDE SEQUENCE [LARGE SCALE GENOMIC DNA]</scope>
    <source>
        <strain evidence="1 2">CBS 962.96</strain>
    </source>
</reference>
<name>A0A4S8M0E9_DENBC</name>
<feature type="non-terminal residue" evidence="1">
    <location>
        <position position="1"/>
    </location>
</feature>
<proteinExistence type="predicted"/>
<protein>
    <submittedName>
        <fullName evidence="1">Uncharacterized protein</fullName>
    </submittedName>
</protein>
<accession>A0A4S8M0E9</accession>
<organism evidence="1 2">
    <name type="scientific">Dendrothele bispora (strain CBS 962.96)</name>
    <dbReference type="NCBI Taxonomy" id="1314807"/>
    <lineage>
        <taxon>Eukaryota</taxon>
        <taxon>Fungi</taxon>
        <taxon>Dikarya</taxon>
        <taxon>Basidiomycota</taxon>
        <taxon>Agaricomycotina</taxon>
        <taxon>Agaricomycetes</taxon>
        <taxon>Agaricomycetidae</taxon>
        <taxon>Agaricales</taxon>
        <taxon>Agaricales incertae sedis</taxon>
        <taxon>Dendrothele</taxon>
    </lineage>
</organism>
<evidence type="ECO:0000313" key="2">
    <source>
        <dbReference type="Proteomes" id="UP000297245"/>
    </source>
</evidence>
<sequence length="65" mass="7583">LIIKWTLGTPLPLSLLVSLGHGQILMIIEKFDEAIFVLWSTFPKKLLMRMIIIIHERIVFEPRNV</sequence>
<evidence type="ECO:0000313" key="1">
    <source>
        <dbReference type="EMBL" id="THU95058.1"/>
    </source>
</evidence>
<dbReference type="AlphaFoldDB" id="A0A4S8M0E9"/>
<gene>
    <name evidence="1" type="ORF">K435DRAFT_779155</name>
</gene>